<feature type="transmembrane region" description="Helical" evidence="7">
    <location>
        <begin position="163"/>
        <end position="182"/>
    </location>
</feature>
<evidence type="ECO:0000313" key="8">
    <source>
        <dbReference type="EMBL" id="SHL58982.1"/>
    </source>
</evidence>
<feature type="transmembrane region" description="Helical" evidence="7">
    <location>
        <begin position="67"/>
        <end position="86"/>
    </location>
</feature>
<keyword evidence="5 7" id="KW-0472">Membrane</keyword>
<feature type="region of interest" description="Disordered" evidence="6">
    <location>
        <begin position="332"/>
        <end position="404"/>
    </location>
</feature>
<organism evidence="8 9">
    <name type="scientific">Roseovarius pacificus</name>
    <dbReference type="NCBI Taxonomy" id="337701"/>
    <lineage>
        <taxon>Bacteria</taxon>
        <taxon>Pseudomonadati</taxon>
        <taxon>Pseudomonadota</taxon>
        <taxon>Alphaproteobacteria</taxon>
        <taxon>Rhodobacterales</taxon>
        <taxon>Roseobacteraceae</taxon>
        <taxon>Roseovarius</taxon>
    </lineage>
</organism>
<dbReference type="OrthoDB" id="8101026at2"/>
<dbReference type="GO" id="GO:0016020">
    <property type="term" value="C:membrane"/>
    <property type="evidence" value="ECO:0007669"/>
    <property type="project" value="UniProtKB-SubCell"/>
</dbReference>
<feature type="transmembrane region" description="Helical" evidence="7">
    <location>
        <begin position="133"/>
        <end position="156"/>
    </location>
</feature>
<dbReference type="AlphaFoldDB" id="A0A1M7BVE4"/>
<dbReference type="Pfam" id="PF04610">
    <property type="entry name" value="TrbL"/>
    <property type="match status" value="1"/>
</dbReference>
<dbReference type="STRING" id="337701.SAMN05444398_1045"/>
<feature type="compositionally biased region" description="Basic and acidic residues" evidence="6">
    <location>
        <begin position="332"/>
        <end position="351"/>
    </location>
</feature>
<evidence type="ECO:0000256" key="2">
    <source>
        <dbReference type="ARBA" id="ARBA00007802"/>
    </source>
</evidence>
<evidence type="ECO:0000256" key="3">
    <source>
        <dbReference type="ARBA" id="ARBA00022692"/>
    </source>
</evidence>
<feature type="transmembrane region" description="Helical" evidence="7">
    <location>
        <begin position="228"/>
        <end position="247"/>
    </location>
</feature>
<gene>
    <name evidence="8" type="ORF">SAMN05444398_1045</name>
</gene>
<evidence type="ECO:0000256" key="7">
    <source>
        <dbReference type="SAM" id="Phobius"/>
    </source>
</evidence>
<keyword evidence="9" id="KW-1185">Reference proteome</keyword>
<name>A0A1M7BVE4_9RHOB</name>
<keyword evidence="3 7" id="KW-0812">Transmembrane</keyword>
<dbReference type="InterPro" id="IPR007688">
    <property type="entry name" value="Conjugal_tfr_TrbL/VirB6"/>
</dbReference>
<accession>A0A1M7BVE4</accession>
<evidence type="ECO:0000256" key="1">
    <source>
        <dbReference type="ARBA" id="ARBA00004141"/>
    </source>
</evidence>
<dbReference type="EMBL" id="FRBR01000004">
    <property type="protein sequence ID" value="SHL58982.1"/>
    <property type="molecule type" value="Genomic_DNA"/>
</dbReference>
<dbReference type="GO" id="GO:0030255">
    <property type="term" value="P:protein secretion by the type IV secretion system"/>
    <property type="evidence" value="ECO:0007669"/>
    <property type="project" value="InterPro"/>
</dbReference>
<reference evidence="8 9" key="1">
    <citation type="submission" date="2016-11" db="EMBL/GenBank/DDBJ databases">
        <authorList>
            <person name="Jaros S."/>
            <person name="Januszkiewicz K."/>
            <person name="Wedrychowicz H."/>
        </authorList>
    </citation>
    <scope>NUCLEOTIDE SEQUENCE [LARGE SCALE GENOMIC DNA]</scope>
    <source>
        <strain evidence="8 9">DSM 29589</strain>
    </source>
</reference>
<evidence type="ECO:0000256" key="4">
    <source>
        <dbReference type="ARBA" id="ARBA00022989"/>
    </source>
</evidence>
<sequence length="404" mass="42231">MATHIADTMKLIDGAVEGYSKSVFETFGEPVAKMVEAMGIVGVAFIAANALLQWAPIRASDYIKWSIRYILVFAVATSWASFQPIYTITTETPGSIGAALLGATDAPNLNEALDRMITGLFDFSDRAAKESGMIGISITSVLVWVLGALMACVAIIVTSIGKIGLAMAISLAPVFVPTLLFKATSSLFESWAKFTIGFAMIPLVSAGIMGAVVGVGEGMIDDAGKAKELSQAAGFLIVGLGAVIMMAKVPDMVSGLAGTIVATTSGLQEARSAASASKTVGSRAIDATRPRVTQGMSAVGAARAAQPGNRVAAALQDAKMTSDAMKRNRETISQKHAERGSGVSRAERQEAGRAGMIEAAHASKTTRTTGEVRRHKGEGKDSAKIKLIRAQVARSSQRKKPRHS</sequence>
<evidence type="ECO:0000256" key="6">
    <source>
        <dbReference type="SAM" id="MobiDB-lite"/>
    </source>
</evidence>
<comment type="subcellular location">
    <subcellularLocation>
        <location evidence="1">Membrane</location>
        <topology evidence="1">Multi-pass membrane protein</topology>
    </subcellularLocation>
</comment>
<keyword evidence="4 7" id="KW-1133">Transmembrane helix</keyword>
<feature type="transmembrane region" description="Helical" evidence="7">
    <location>
        <begin position="37"/>
        <end position="55"/>
    </location>
</feature>
<comment type="similarity">
    <text evidence="2">Belongs to the TrbL/VirB6 family.</text>
</comment>
<dbReference type="Proteomes" id="UP000183974">
    <property type="component" value="Unassembled WGS sequence"/>
</dbReference>
<evidence type="ECO:0000256" key="5">
    <source>
        <dbReference type="ARBA" id="ARBA00023136"/>
    </source>
</evidence>
<dbReference type="RefSeq" id="WP_073034372.1">
    <property type="nucleotide sequence ID" value="NZ_BMLR01000004.1"/>
</dbReference>
<evidence type="ECO:0000313" key="9">
    <source>
        <dbReference type="Proteomes" id="UP000183974"/>
    </source>
</evidence>
<feature type="transmembrane region" description="Helical" evidence="7">
    <location>
        <begin position="194"/>
        <end position="216"/>
    </location>
</feature>
<protein>
    <submittedName>
        <fullName evidence="8">Type IV secretion system protein VirB6</fullName>
    </submittedName>
</protein>
<proteinExistence type="inferred from homology"/>